<dbReference type="EMBL" id="JANIIK010000036">
    <property type="protein sequence ID" value="KAJ3612386.1"/>
    <property type="molecule type" value="Genomic_DNA"/>
</dbReference>
<gene>
    <name evidence="2" type="ORF">NHX12_020662</name>
</gene>
<reference evidence="2" key="1">
    <citation type="submission" date="2022-07" db="EMBL/GenBank/DDBJ databases">
        <title>Chromosome-level genome of Muraenolepis orangiensis.</title>
        <authorList>
            <person name="Kim J."/>
        </authorList>
    </citation>
    <scope>NUCLEOTIDE SEQUENCE</scope>
    <source>
        <strain evidence="2">KU_S4_2022</strain>
        <tissue evidence="2">Muscle</tissue>
    </source>
</reference>
<dbReference type="Proteomes" id="UP001148018">
    <property type="component" value="Unassembled WGS sequence"/>
</dbReference>
<feature type="region of interest" description="Disordered" evidence="1">
    <location>
        <begin position="1"/>
        <end position="44"/>
    </location>
</feature>
<proteinExistence type="predicted"/>
<feature type="non-terminal residue" evidence="2">
    <location>
        <position position="88"/>
    </location>
</feature>
<comment type="caution">
    <text evidence="2">The sequence shown here is derived from an EMBL/GenBank/DDBJ whole genome shotgun (WGS) entry which is preliminary data.</text>
</comment>
<evidence type="ECO:0000256" key="1">
    <source>
        <dbReference type="SAM" id="MobiDB-lite"/>
    </source>
</evidence>
<protein>
    <submittedName>
        <fullName evidence="2">Uncharacterized protein</fullName>
    </submittedName>
</protein>
<organism evidence="2 3">
    <name type="scientific">Muraenolepis orangiensis</name>
    <name type="common">Patagonian moray cod</name>
    <dbReference type="NCBI Taxonomy" id="630683"/>
    <lineage>
        <taxon>Eukaryota</taxon>
        <taxon>Metazoa</taxon>
        <taxon>Chordata</taxon>
        <taxon>Craniata</taxon>
        <taxon>Vertebrata</taxon>
        <taxon>Euteleostomi</taxon>
        <taxon>Actinopterygii</taxon>
        <taxon>Neopterygii</taxon>
        <taxon>Teleostei</taxon>
        <taxon>Neoteleostei</taxon>
        <taxon>Acanthomorphata</taxon>
        <taxon>Zeiogadaria</taxon>
        <taxon>Gadariae</taxon>
        <taxon>Gadiformes</taxon>
        <taxon>Muraenolepidoidei</taxon>
        <taxon>Muraenolepididae</taxon>
        <taxon>Muraenolepis</taxon>
    </lineage>
</organism>
<accession>A0A9Q0IWT4</accession>
<keyword evidence="3" id="KW-1185">Reference proteome</keyword>
<dbReference type="AlphaFoldDB" id="A0A9Q0IWT4"/>
<evidence type="ECO:0000313" key="2">
    <source>
        <dbReference type="EMBL" id="KAJ3612386.1"/>
    </source>
</evidence>
<evidence type="ECO:0000313" key="3">
    <source>
        <dbReference type="Proteomes" id="UP001148018"/>
    </source>
</evidence>
<feature type="compositionally biased region" description="Basic residues" evidence="1">
    <location>
        <begin position="26"/>
        <end position="35"/>
    </location>
</feature>
<sequence>MSARGEEAGEPSGSQELEAEAEPPKRKPGRPRKPQKVFADEPRDTWTVDRPFGLPSRCLVTWFIAPLHVLVCSPTPLGSTPLWSQEPT</sequence>
<name>A0A9Q0IWT4_9TELE</name>